<evidence type="ECO:0000259" key="10">
    <source>
        <dbReference type="Pfam" id="PF00329"/>
    </source>
</evidence>
<dbReference type="OrthoDB" id="9801496at2"/>
<evidence type="ECO:0000256" key="5">
    <source>
        <dbReference type="ARBA" id="ARBA00023136"/>
    </source>
</evidence>
<dbReference type="PANTHER" id="PTHR11993:SF10">
    <property type="entry name" value="NADH DEHYDROGENASE [UBIQUINONE] IRON-SULFUR PROTEIN 2, MITOCHONDRIAL"/>
    <property type="match status" value="1"/>
</dbReference>
<dbReference type="SUPFAM" id="SSF143243">
    <property type="entry name" value="Nqo5-like"/>
    <property type="match status" value="1"/>
</dbReference>
<dbReference type="GO" id="GO:0051287">
    <property type="term" value="F:NAD binding"/>
    <property type="evidence" value="ECO:0007669"/>
    <property type="project" value="InterPro"/>
</dbReference>
<keyword evidence="5 9" id="KW-0472">Membrane</keyword>
<keyword evidence="4 9" id="KW-0520">NAD</keyword>
<keyword evidence="9" id="KW-0874">Quinone</keyword>
<feature type="domain" description="NADH:ubiquinone oxidoreductase 30kDa subunit" evidence="10">
    <location>
        <begin position="25"/>
        <end position="144"/>
    </location>
</feature>
<proteinExistence type="inferred from homology"/>
<dbReference type="HAMAP" id="MF_01358">
    <property type="entry name" value="NDH1_NuoD"/>
    <property type="match status" value="1"/>
</dbReference>
<comment type="function">
    <text evidence="9">NDH-1 shuttles electrons from NADH, via FMN and iron-sulfur (Fe-S) centers, to quinones in the respiratory chain. The immediate electron acceptor for the enzyme in this species is believed to be a menaquinone. Couples the redox reaction to proton translocation (for every two electrons transferred, four hydrogen ions are translocated across the cytoplasmic membrane), and thus conserves the redox energy in a proton gradient.</text>
</comment>
<keyword evidence="9" id="KW-1278">Translocase</keyword>
<dbReference type="SUPFAM" id="SSF56762">
    <property type="entry name" value="HydB/Nqo4-like"/>
    <property type="match status" value="1"/>
</dbReference>
<dbReference type="GO" id="GO:0005886">
    <property type="term" value="C:plasma membrane"/>
    <property type="evidence" value="ECO:0007669"/>
    <property type="project" value="UniProtKB-SubCell"/>
</dbReference>
<dbReference type="EC" id="7.1.1.-" evidence="9"/>
<dbReference type="NCBIfam" id="NF004739">
    <property type="entry name" value="PRK06075.1"/>
    <property type="match status" value="1"/>
</dbReference>
<comment type="subcellular location">
    <subcellularLocation>
        <location evidence="1">Cell inner membrane</location>
        <topology evidence="1">Peripheral membrane protein</topology>
    </subcellularLocation>
    <subcellularLocation>
        <location evidence="9">Cell membrane</location>
        <topology evidence="9">Peripheral membrane protein</topology>
        <orientation evidence="9">Cytoplasmic side</orientation>
    </subcellularLocation>
</comment>
<comment type="subunit">
    <text evidence="9">NDH-1 is composed of 14 different subunits. Subunits NuoB, C, D, E, F, and G constitute the peripheral sector of the complex.</text>
</comment>
<evidence type="ECO:0000259" key="11">
    <source>
        <dbReference type="Pfam" id="PF00346"/>
    </source>
</evidence>
<dbReference type="Pfam" id="PF00346">
    <property type="entry name" value="Complex1_49kDa"/>
    <property type="match status" value="2"/>
</dbReference>
<keyword evidence="3 9" id="KW-1003">Cell membrane</keyword>
<comment type="subunit">
    <text evidence="7">NDH-1 is composed of 13 different subunits. Subunits NuoB, CD, E, F, and G constitute the peripheral sector of the complex.</text>
</comment>
<evidence type="ECO:0000256" key="7">
    <source>
        <dbReference type="ARBA" id="ARBA00038617"/>
    </source>
</evidence>
<dbReference type="AlphaFoldDB" id="A0A2V3PM25"/>
<dbReference type="RefSeq" id="WP_110311127.1">
    <property type="nucleotide sequence ID" value="NZ_QICL01000016.1"/>
</dbReference>
<evidence type="ECO:0000256" key="9">
    <source>
        <dbReference type="HAMAP-Rule" id="MF_01358"/>
    </source>
</evidence>
<keyword evidence="6" id="KW-0511">Multifunctional enzyme</keyword>
<dbReference type="Gene3D" id="3.30.460.80">
    <property type="entry name" value="NADH:ubiquinone oxidoreductase, 30kDa subunit"/>
    <property type="match status" value="1"/>
</dbReference>
<dbReference type="InterPro" id="IPR022885">
    <property type="entry name" value="NDH1_su_D/H"/>
</dbReference>
<comment type="caution">
    <text evidence="12">The sequence shown here is derived from an EMBL/GenBank/DDBJ whole genome shotgun (WGS) entry which is preliminary data.</text>
</comment>
<dbReference type="InterPro" id="IPR001135">
    <property type="entry name" value="NADH_Q_OxRdtase_suD"/>
</dbReference>
<dbReference type="PANTHER" id="PTHR11993">
    <property type="entry name" value="NADH-UBIQUINONE OXIDOREDUCTASE 49 KDA SUBUNIT"/>
    <property type="match status" value="1"/>
</dbReference>
<dbReference type="GO" id="GO:0008137">
    <property type="term" value="F:NADH dehydrogenase (ubiquinone) activity"/>
    <property type="evidence" value="ECO:0007669"/>
    <property type="project" value="InterPro"/>
</dbReference>
<evidence type="ECO:0000256" key="3">
    <source>
        <dbReference type="ARBA" id="ARBA00022475"/>
    </source>
</evidence>
<evidence type="ECO:0000256" key="1">
    <source>
        <dbReference type="ARBA" id="ARBA00004417"/>
    </source>
</evidence>
<dbReference type="Pfam" id="PF00329">
    <property type="entry name" value="Complex1_30kDa"/>
    <property type="match status" value="1"/>
</dbReference>
<evidence type="ECO:0000256" key="8">
    <source>
        <dbReference type="ARBA" id="ARBA00047712"/>
    </source>
</evidence>
<dbReference type="InterPro" id="IPR001268">
    <property type="entry name" value="NADH_UbQ_OxRdtase_30kDa_su"/>
</dbReference>
<evidence type="ECO:0000313" key="13">
    <source>
        <dbReference type="Proteomes" id="UP000247973"/>
    </source>
</evidence>
<evidence type="ECO:0000256" key="4">
    <source>
        <dbReference type="ARBA" id="ARBA00023027"/>
    </source>
</evidence>
<dbReference type="InterPro" id="IPR029014">
    <property type="entry name" value="NiFe-Hase_large"/>
</dbReference>
<comment type="similarity">
    <text evidence="2">In the C-terminal section; belongs to the complex I 49 kDa subunit family.</text>
</comment>
<evidence type="ECO:0000256" key="6">
    <source>
        <dbReference type="ARBA" id="ARBA00023268"/>
    </source>
</evidence>
<sequence length="542" mass="61667">MENIKNLILNTVPEAVIEDKKVLTVTVESDKLHHLAKTLRYNAEFPFDFLVQLTGVDRGEMLGVNYLLSSSKDVSVEILLKTSTADRVNPLLYTVTDLWETADFNEREVYALLGIRFINHPDMRKFFLNQDWRGYPLRKDYDADPALNPVTVESKDMVDTAPRIYETPQGLKEEVVKVFEDDDYIINIGPQHPSTHGVMHFRVALEGEIVKKIDVHSGYIHRGIEKLSENLTYPQILHFTDRLDYLSSNINRHGLCMCVEKAAEIEIPERAQYIRTIMDELNRIDSHLIAWGTLCMDLGATTAFIYGMRERERILDIFEKTSGGRLIINYNVVGGVMFDIHPDFQKDIKAFIPEMRERLKEYDKLVTGNPIIIGRLKGIGILSREDAISYAVTGPAGRASGFACDLRIHHPYALYNKVTFKEVIRHEGDSFSRYLNRLDEIEQSLQILEQLVDNIPDGDFLAKVKAIIKLPEGEYSQRVEAARGEFGVFIESRGDKTPYRLKFRSPSMALVSAMPTLCAGEKLSDLIGIGGSMDYVIPDIDR</sequence>
<keyword evidence="9" id="KW-0813">Transport</keyword>
<reference evidence="12 13" key="1">
    <citation type="submission" date="2018-03" db="EMBL/GenBank/DDBJ databases">
        <title>Genomic Encyclopedia of Archaeal and Bacterial Type Strains, Phase II (KMG-II): from individual species to whole genera.</title>
        <authorList>
            <person name="Goeker M."/>
        </authorList>
    </citation>
    <scope>NUCLEOTIDE SEQUENCE [LARGE SCALE GENOMIC DNA]</scope>
    <source>
        <strain evidence="12 13">DSM 100214</strain>
    </source>
</reference>
<evidence type="ECO:0000313" key="12">
    <source>
        <dbReference type="EMBL" id="PXV62973.1"/>
    </source>
</evidence>
<evidence type="ECO:0000256" key="2">
    <source>
        <dbReference type="ARBA" id="ARBA00010019"/>
    </source>
</evidence>
<comment type="catalytic activity">
    <reaction evidence="8 9">
        <text>a quinone + NADH + 5 H(+)(in) = a quinol + NAD(+) + 4 H(+)(out)</text>
        <dbReference type="Rhea" id="RHEA:57888"/>
        <dbReference type="ChEBI" id="CHEBI:15378"/>
        <dbReference type="ChEBI" id="CHEBI:24646"/>
        <dbReference type="ChEBI" id="CHEBI:57540"/>
        <dbReference type="ChEBI" id="CHEBI:57945"/>
        <dbReference type="ChEBI" id="CHEBI:132124"/>
    </reaction>
</comment>
<dbReference type="Gene3D" id="1.10.645.10">
    <property type="entry name" value="Cytochrome-c3 Hydrogenase, chain B"/>
    <property type="match status" value="1"/>
</dbReference>
<dbReference type="EMBL" id="QICL01000016">
    <property type="protein sequence ID" value="PXV62973.1"/>
    <property type="molecule type" value="Genomic_DNA"/>
</dbReference>
<protein>
    <recommendedName>
        <fullName evidence="9">NADH-quinone oxidoreductase subunit D</fullName>
        <ecNumber evidence="9">7.1.1.-</ecNumber>
    </recommendedName>
    <alternativeName>
        <fullName evidence="9">NADH dehydrogenase I subunit D</fullName>
    </alternativeName>
    <alternativeName>
        <fullName evidence="9">NDH-1 subunit D</fullName>
    </alternativeName>
</protein>
<comment type="similarity">
    <text evidence="9">Belongs to the complex I 49 kDa subunit family.</text>
</comment>
<dbReference type="Proteomes" id="UP000247973">
    <property type="component" value="Unassembled WGS sequence"/>
</dbReference>
<dbReference type="GO" id="GO:0050136">
    <property type="term" value="F:NADH dehydrogenase (quinone) (non-electrogenic) activity"/>
    <property type="evidence" value="ECO:0007669"/>
    <property type="project" value="UniProtKB-UniRule"/>
</dbReference>
<name>A0A2V3PM25_9BACT</name>
<gene>
    <name evidence="9" type="primary">nuoD</name>
    <name evidence="12" type="ORF">CLV62_11613</name>
</gene>
<keyword evidence="13" id="KW-1185">Reference proteome</keyword>
<dbReference type="GO" id="GO:0048038">
    <property type="term" value="F:quinone binding"/>
    <property type="evidence" value="ECO:0007669"/>
    <property type="project" value="UniProtKB-KW"/>
</dbReference>
<organism evidence="12 13">
    <name type="scientific">Dysgonomonas alginatilytica</name>
    <dbReference type="NCBI Taxonomy" id="1605892"/>
    <lineage>
        <taxon>Bacteria</taxon>
        <taxon>Pseudomonadati</taxon>
        <taxon>Bacteroidota</taxon>
        <taxon>Bacteroidia</taxon>
        <taxon>Bacteroidales</taxon>
        <taxon>Dysgonomonadaceae</taxon>
        <taxon>Dysgonomonas</taxon>
    </lineage>
</organism>
<feature type="domain" description="NADH-quinone oxidoreductase subunit D" evidence="11">
    <location>
        <begin position="297"/>
        <end position="466"/>
    </location>
</feature>
<dbReference type="InterPro" id="IPR037232">
    <property type="entry name" value="NADH_quin_OxRdtase_su_C/D-like"/>
</dbReference>
<accession>A0A2V3PM25</accession>
<feature type="domain" description="NADH-quinone oxidoreductase subunit D" evidence="11">
    <location>
        <begin position="467"/>
        <end position="542"/>
    </location>
</feature>